<reference evidence="2" key="1">
    <citation type="submission" date="2020-08" db="EMBL/GenBank/DDBJ databases">
        <title>Genome public.</title>
        <authorList>
            <person name="Liu C."/>
            <person name="Sun Q."/>
        </authorList>
    </citation>
    <scope>NUCLEOTIDE SEQUENCE</scope>
    <source>
        <strain evidence="2">NSJ-53</strain>
    </source>
</reference>
<sequence>MSGFQIGMDIGGTNIRIGAARGSGELVGFRKLPRRDVLPGTEPCERLSAYLKAYIAEELQGGPVDAIVIGLPSTISSSHRRVLQSPNVEGLDGVDLADGLEKELMTKVWLERDVNLLLYHDMKAMALPQEGFTVGIYVGTGIGNALFLGGKPYTGRNGVAGELGHLPMIGSEKICGCGNIGCTECYASGRALENISRTCFPDTPLSDLFVKHGEDPILLDFVDGVACVIAAEINLLDPMCVVLGGGVLTMPAFPVKLLEEKIHLHARKPLPEETIELRYTDGLPENGVYGALICAQKL</sequence>
<keyword evidence="2" id="KW-0808">Transferase</keyword>
<dbReference type="AlphaFoldDB" id="A0A926HK89"/>
<comment type="similarity">
    <text evidence="1">Belongs to the ROK (NagC/XylR) family.</text>
</comment>
<evidence type="ECO:0000313" key="2">
    <source>
        <dbReference type="EMBL" id="MBC8530717.1"/>
    </source>
</evidence>
<dbReference type="InterPro" id="IPR000600">
    <property type="entry name" value="ROK"/>
</dbReference>
<dbReference type="InterPro" id="IPR043129">
    <property type="entry name" value="ATPase_NBD"/>
</dbReference>
<dbReference type="NCBIfam" id="NF007251">
    <property type="entry name" value="PRK09698.1"/>
    <property type="match status" value="1"/>
</dbReference>
<dbReference type="EC" id="2.7.1.55" evidence="2"/>
<dbReference type="Pfam" id="PF00480">
    <property type="entry name" value="ROK"/>
    <property type="match status" value="1"/>
</dbReference>
<keyword evidence="2" id="KW-0418">Kinase</keyword>
<dbReference type="PROSITE" id="PS01125">
    <property type="entry name" value="ROK"/>
    <property type="match status" value="1"/>
</dbReference>
<protein>
    <submittedName>
        <fullName evidence="2">Allose kinase</fullName>
        <ecNumber evidence="2">2.7.1.55</ecNumber>
    </submittedName>
</protein>
<dbReference type="Gene3D" id="3.30.420.40">
    <property type="match status" value="2"/>
</dbReference>
<evidence type="ECO:0000256" key="1">
    <source>
        <dbReference type="ARBA" id="ARBA00006479"/>
    </source>
</evidence>
<dbReference type="PANTHER" id="PTHR18964">
    <property type="entry name" value="ROK (REPRESSOR, ORF, KINASE) FAMILY"/>
    <property type="match status" value="1"/>
</dbReference>
<dbReference type="Proteomes" id="UP000623172">
    <property type="component" value="Unassembled WGS sequence"/>
</dbReference>
<gene>
    <name evidence="2" type="primary">alsK</name>
    <name evidence="2" type="ORF">H8696_02525</name>
</gene>
<dbReference type="InterPro" id="IPR049874">
    <property type="entry name" value="ROK_cs"/>
</dbReference>
<name>A0A926HK89_9FIRM</name>
<keyword evidence="3" id="KW-1185">Reference proteome</keyword>
<proteinExistence type="inferred from homology"/>
<dbReference type="RefSeq" id="WP_249314687.1">
    <property type="nucleotide sequence ID" value="NZ_JACRSR010000001.1"/>
</dbReference>
<dbReference type="EMBL" id="JACRSR010000001">
    <property type="protein sequence ID" value="MBC8530717.1"/>
    <property type="molecule type" value="Genomic_DNA"/>
</dbReference>
<comment type="caution">
    <text evidence="2">The sequence shown here is derived from an EMBL/GenBank/DDBJ whole genome shotgun (WGS) entry which is preliminary data.</text>
</comment>
<dbReference type="GO" id="GO:0008787">
    <property type="term" value="F:D-allose kinase activity"/>
    <property type="evidence" value="ECO:0007669"/>
    <property type="project" value="UniProtKB-EC"/>
</dbReference>
<evidence type="ECO:0000313" key="3">
    <source>
        <dbReference type="Proteomes" id="UP000623172"/>
    </source>
</evidence>
<dbReference type="SUPFAM" id="SSF53067">
    <property type="entry name" value="Actin-like ATPase domain"/>
    <property type="match status" value="1"/>
</dbReference>
<organism evidence="2 3">
    <name type="scientific">Gehongia tenuis</name>
    <dbReference type="NCBI Taxonomy" id="2763655"/>
    <lineage>
        <taxon>Bacteria</taxon>
        <taxon>Bacillati</taxon>
        <taxon>Bacillota</taxon>
        <taxon>Clostridia</taxon>
        <taxon>Christensenellales</taxon>
        <taxon>Christensenellaceae</taxon>
        <taxon>Gehongia</taxon>
    </lineage>
</organism>
<dbReference type="PANTHER" id="PTHR18964:SF149">
    <property type="entry name" value="BIFUNCTIONAL UDP-N-ACETYLGLUCOSAMINE 2-EPIMERASE_N-ACETYLMANNOSAMINE KINASE"/>
    <property type="match status" value="1"/>
</dbReference>
<dbReference type="CDD" id="cd24070">
    <property type="entry name" value="ASKHA_NBD_ROK_AlsK"/>
    <property type="match status" value="1"/>
</dbReference>
<accession>A0A926HK89</accession>